<dbReference type="PROSITE" id="PS50929">
    <property type="entry name" value="ABC_TM1F"/>
    <property type="match status" value="2"/>
</dbReference>
<dbReference type="CDD" id="cd18579">
    <property type="entry name" value="ABC_6TM_ABCC_D1"/>
    <property type="match status" value="1"/>
</dbReference>
<evidence type="ECO:0000259" key="10">
    <source>
        <dbReference type="PROSITE" id="PS50893"/>
    </source>
</evidence>
<feature type="transmembrane region" description="Helical" evidence="9">
    <location>
        <begin position="1049"/>
        <end position="1069"/>
    </location>
</feature>
<organism evidence="12 13">
    <name type="scientific">Sphagnum jensenii</name>
    <dbReference type="NCBI Taxonomy" id="128206"/>
    <lineage>
        <taxon>Eukaryota</taxon>
        <taxon>Viridiplantae</taxon>
        <taxon>Streptophyta</taxon>
        <taxon>Embryophyta</taxon>
        <taxon>Bryophyta</taxon>
        <taxon>Sphagnophytina</taxon>
        <taxon>Sphagnopsida</taxon>
        <taxon>Sphagnales</taxon>
        <taxon>Sphagnaceae</taxon>
        <taxon>Sphagnum</taxon>
    </lineage>
</organism>
<feature type="domain" description="ABC transporter" evidence="10">
    <location>
        <begin position="1258"/>
        <end position="1492"/>
    </location>
</feature>
<evidence type="ECO:0000256" key="1">
    <source>
        <dbReference type="ARBA" id="ARBA00004141"/>
    </source>
</evidence>
<keyword evidence="8 9" id="KW-0472">Membrane</keyword>
<dbReference type="Gene3D" id="1.20.1560.10">
    <property type="entry name" value="ABC transporter type 1, transmembrane domain"/>
    <property type="match status" value="2"/>
</dbReference>
<evidence type="ECO:0000256" key="8">
    <source>
        <dbReference type="ARBA" id="ARBA00023136"/>
    </source>
</evidence>
<feature type="transmembrane region" description="Helical" evidence="9">
    <location>
        <begin position="1075"/>
        <end position="1093"/>
    </location>
</feature>
<sequence length="1504" mass="168000">MWNLELEMWPQGFCEWPSAHDSSHNLITYLAQWVSLFFRDQCTRNLFTLLVHFLFLLPMLAIVFHIRLALKKKAEFQNHNNSRFSSNSRRYVPLQFRAAQVLTVAVCLVHLGVGSWLYYYNTAGGQPSLQAYFFFFSRSVVWMVFASVLMFESKLGSKEHWVILRLWWIVTFLLSAVSFASAVQTVMTKWPHLARWQHADIVVAFVTFPVTVFLFILALVRSTGILTDNEHDSQNNNGFLDPLLSQQDSGVTGYATAGLLSKAVWLWLNPLLKLGQSHPLEPVDIPLLAPDERSLSVYTQLRSKWLQQDEPRSLWRALVHTFWLPFTFLGVIAMVKSVVMYAGPSLIQRFTDFTAGIRSYKYEGYVLVGVLLVAKVVEVLCSHQFLFLGQKLGILIRTSLVATVYRKGLRLSSAGRQTHGVGNIVSYMSTDVQQIGDSIYLLHNVWVLPLQILIAMGLLFQALGLAAIAGFGVMVLIVSCNLFVVRKQRFSFSQVVKSRDQRMKATNEVLNNMKIIKLQAWDEKFQKRVEEARSVEKGWASMFIYISGLNLCSLWLAPIAATIATFILRIYLNGDLSPGSVFTAVATFRLLQDPMRLFPQALMSISQALVSVDRLNRFMQSDELQEDAVERVAAGAEVAVCVESGAFKWEPDAELPTLRNVDIEIKKGSFVAIVGMVGSGKSTLLASLLGEVPRVAGKVQVSGSIAYVAQTAWIQNGTIQDNILFGRPMDHRQYHETLRVCCLTVDLLQMESGDQTEIGERGINLSGGQKQRIQLARAVYQDADIYLLDDVFSAVDAHTGSELFKECVMGALKGKTTLLVTHQVDFLHGADNILVLRDGEIVQSGRYNELLNAGMDFAMLVDAHNEAMDMIGLDDSDADVDDPQMPLMSQPLNIERRYSRNGSTHKKDPLKLIEAEERAKGRVSLKVYWMYITKVYGGALVLVLVLNQGIWQTLQIAADYWLAYETSDANKASFNAHLFLFVYSSISFGSLLCALVRALTVAFVGVRTAQSFYLKMLQSIFRAPMSFFDTTPTGRIITRSLTDQSAVDIYLPFFLGIVLNLASQTLGILFVTSRVTWQVAIVILPLMYIYITYQQYFMASSRELTRLDSITKAPIIHHFSETIAGIMTVRAFCRQEQFAQGNLDCVDTNARMAFHNAAANEWLGFRLEMIGATVLCTSALFLVILPENVIKPELVGLSLTYGLALNSCLSAVVFLACQVENLMVSAERIGQYSDIPSEAPLVVEGSRTPADWPTTGSVEFRNLEFRYRPNTPLVLKDITFFIRGGEKVGVVGRTGSGKSTLIQALFRLVEADRGSILIDGIDISKLGLHELRSRLSIIPQEPTLFDGTVRSNIDPLGEHTDSEIWESLEGCQLAEVVQETEKKLDSPVDENGENWSVGQRQLFCLGRALLKKSRILVLDEATASVDAQTDAVIQRTIHKQFANCTVISVAHRIPTVMDSNKVLVLDAGLVKEFDSPTRLLEKQSSLFAALVREYTARSATVANL</sequence>
<feature type="transmembrane region" description="Helical" evidence="9">
    <location>
        <begin position="543"/>
        <end position="572"/>
    </location>
</feature>
<feature type="transmembrane region" description="Helical" evidence="9">
    <location>
        <begin position="163"/>
        <end position="181"/>
    </location>
</feature>
<comment type="subcellular location">
    <subcellularLocation>
        <location evidence="1">Membrane</location>
        <topology evidence="1">Multi-pass membrane protein</topology>
    </subcellularLocation>
</comment>
<keyword evidence="6" id="KW-0067">ATP-binding</keyword>
<feature type="transmembrane region" description="Helical" evidence="9">
    <location>
        <begin position="1169"/>
        <end position="1186"/>
    </location>
</feature>
<feature type="transmembrane region" description="Helical" evidence="9">
    <location>
        <begin position="466"/>
        <end position="485"/>
    </location>
</feature>
<dbReference type="PANTHER" id="PTHR24223:SF415">
    <property type="entry name" value="FI20190P1"/>
    <property type="match status" value="1"/>
</dbReference>
<dbReference type="InterPro" id="IPR011527">
    <property type="entry name" value="ABC1_TM_dom"/>
</dbReference>
<evidence type="ECO:0000256" key="9">
    <source>
        <dbReference type="SAM" id="Phobius"/>
    </source>
</evidence>
<evidence type="ECO:0000256" key="6">
    <source>
        <dbReference type="ARBA" id="ARBA00022840"/>
    </source>
</evidence>
<feature type="transmembrane region" description="Helical" evidence="9">
    <location>
        <begin position="201"/>
        <end position="220"/>
    </location>
</feature>
<feature type="transmembrane region" description="Helical" evidence="9">
    <location>
        <begin position="131"/>
        <end position="151"/>
    </location>
</feature>
<evidence type="ECO:0000256" key="2">
    <source>
        <dbReference type="ARBA" id="ARBA00009726"/>
    </source>
</evidence>
<feature type="domain" description="ABC transmembrane type-1" evidence="11">
    <location>
        <begin position="328"/>
        <end position="607"/>
    </location>
</feature>
<feature type="domain" description="ABC transporter" evidence="10">
    <location>
        <begin position="640"/>
        <end position="863"/>
    </location>
</feature>
<evidence type="ECO:0000256" key="4">
    <source>
        <dbReference type="ARBA" id="ARBA00022692"/>
    </source>
</evidence>
<accession>A0ABP0W9Q0</accession>
<dbReference type="CDD" id="cd03250">
    <property type="entry name" value="ABCC_MRP_domain1"/>
    <property type="match status" value="1"/>
</dbReference>
<dbReference type="InterPro" id="IPR003593">
    <property type="entry name" value="AAA+_ATPase"/>
</dbReference>
<feature type="transmembrane region" description="Helical" evidence="9">
    <location>
        <begin position="46"/>
        <end position="70"/>
    </location>
</feature>
<dbReference type="InterPro" id="IPR044726">
    <property type="entry name" value="ABCC_6TM_D2"/>
</dbReference>
<dbReference type="PROSITE" id="PS50893">
    <property type="entry name" value="ABC_TRANSPORTER_2"/>
    <property type="match status" value="2"/>
</dbReference>
<evidence type="ECO:0000313" key="12">
    <source>
        <dbReference type="EMBL" id="CAK9262257.1"/>
    </source>
</evidence>
<protein>
    <submittedName>
        <fullName evidence="12">Uncharacterized protein</fullName>
    </submittedName>
</protein>
<dbReference type="InterPro" id="IPR036640">
    <property type="entry name" value="ABC1_TM_sf"/>
</dbReference>
<name>A0ABP0W9Q0_9BRYO</name>
<dbReference type="CDD" id="cd18580">
    <property type="entry name" value="ABC_6TM_ABCC_D2"/>
    <property type="match status" value="1"/>
</dbReference>
<dbReference type="InterPro" id="IPR050173">
    <property type="entry name" value="ABC_transporter_C-like"/>
</dbReference>
<feature type="transmembrane region" description="Helical" evidence="9">
    <location>
        <begin position="1198"/>
        <end position="1219"/>
    </location>
</feature>
<dbReference type="SUPFAM" id="SSF90123">
    <property type="entry name" value="ABC transporter transmembrane region"/>
    <property type="match status" value="2"/>
</dbReference>
<evidence type="ECO:0000256" key="7">
    <source>
        <dbReference type="ARBA" id="ARBA00022989"/>
    </source>
</evidence>
<dbReference type="SUPFAM" id="SSF52540">
    <property type="entry name" value="P-loop containing nucleoside triphosphate hydrolases"/>
    <property type="match status" value="2"/>
</dbReference>
<dbReference type="Gene3D" id="3.40.50.300">
    <property type="entry name" value="P-loop containing nucleotide triphosphate hydrolases"/>
    <property type="match status" value="2"/>
</dbReference>
<dbReference type="InterPro" id="IPR017871">
    <property type="entry name" value="ABC_transporter-like_CS"/>
</dbReference>
<dbReference type="PANTHER" id="PTHR24223">
    <property type="entry name" value="ATP-BINDING CASSETTE SUB-FAMILY C"/>
    <property type="match status" value="1"/>
</dbReference>
<dbReference type="Pfam" id="PF00005">
    <property type="entry name" value="ABC_tran"/>
    <property type="match status" value="2"/>
</dbReference>
<dbReference type="InterPro" id="IPR003439">
    <property type="entry name" value="ABC_transporter-like_ATP-bd"/>
</dbReference>
<dbReference type="Proteomes" id="UP001497444">
    <property type="component" value="Chromosome 14"/>
</dbReference>
<keyword evidence="4 9" id="KW-0812">Transmembrane</keyword>
<dbReference type="Pfam" id="PF00664">
    <property type="entry name" value="ABC_membrane"/>
    <property type="match status" value="2"/>
</dbReference>
<keyword evidence="5" id="KW-0547">Nucleotide-binding</keyword>
<dbReference type="InterPro" id="IPR044746">
    <property type="entry name" value="ABCC_6TM_D1"/>
</dbReference>
<keyword evidence="3" id="KW-0813">Transport</keyword>
<keyword evidence="13" id="KW-1185">Reference proteome</keyword>
<dbReference type="CDD" id="cd03244">
    <property type="entry name" value="ABCC_MRP_domain2"/>
    <property type="match status" value="1"/>
</dbReference>
<feature type="domain" description="ABC transmembrane type-1" evidence="11">
    <location>
        <begin position="939"/>
        <end position="1221"/>
    </location>
</feature>
<feature type="transmembrane region" description="Helical" evidence="9">
    <location>
        <begin position="91"/>
        <end position="119"/>
    </location>
</feature>
<dbReference type="PROSITE" id="PS00211">
    <property type="entry name" value="ABC_TRANSPORTER_1"/>
    <property type="match status" value="1"/>
</dbReference>
<feature type="transmembrane region" description="Helical" evidence="9">
    <location>
        <begin position="928"/>
        <end position="951"/>
    </location>
</feature>
<evidence type="ECO:0000256" key="3">
    <source>
        <dbReference type="ARBA" id="ARBA00022448"/>
    </source>
</evidence>
<feature type="transmembrane region" description="Helical" evidence="9">
    <location>
        <begin position="980"/>
        <end position="1006"/>
    </location>
</feature>
<reference evidence="12" key="1">
    <citation type="submission" date="2024-02" db="EMBL/GenBank/DDBJ databases">
        <authorList>
            <consortium name="ELIXIR-Norway"/>
            <consortium name="Elixir Norway"/>
        </authorList>
    </citation>
    <scope>NUCLEOTIDE SEQUENCE</scope>
</reference>
<evidence type="ECO:0000256" key="5">
    <source>
        <dbReference type="ARBA" id="ARBA00022741"/>
    </source>
</evidence>
<feature type="transmembrane region" description="Helical" evidence="9">
    <location>
        <begin position="364"/>
        <end position="388"/>
    </location>
</feature>
<gene>
    <name evidence="12" type="ORF">CSSPJE1EN1_LOCUS7735</name>
</gene>
<dbReference type="InterPro" id="IPR027417">
    <property type="entry name" value="P-loop_NTPase"/>
</dbReference>
<proteinExistence type="inferred from homology"/>
<evidence type="ECO:0000259" key="11">
    <source>
        <dbReference type="PROSITE" id="PS50929"/>
    </source>
</evidence>
<keyword evidence="7 9" id="KW-1133">Transmembrane helix</keyword>
<dbReference type="EMBL" id="OZ020109">
    <property type="protein sequence ID" value="CAK9262257.1"/>
    <property type="molecule type" value="Genomic_DNA"/>
</dbReference>
<feature type="transmembrane region" description="Helical" evidence="9">
    <location>
        <begin position="439"/>
        <end position="460"/>
    </location>
</feature>
<evidence type="ECO:0000313" key="13">
    <source>
        <dbReference type="Proteomes" id="UP001497444"/>
    </source>
</evidence>
<feature type="transmembrane region" description="Helical" evidence="9">
    <location>
        <begin position="322"/>
        <end position="344"/>
    </location>
</feature>
<dbReference type="SMART" id="SM00382">
    <property type="entry name" value="AAA"/>
    <property type="match status" value="2"/>
</dbReference>
<comment type="similarity">
    <text evidence="2">Belongs to the ABC transporter superfamily. ABCC family. Conjugate transporter (TC 3.A.1.208) subfamily.</text>
</comment>